<dbReference type="AlphaFoldDB" id="A0A4P6X3X3"/>
<dbReference type="Pfam" id="PF19570">
    <property type="entry name" value="DUF6088"/>
    <property type="match status" value="1"/>
</dbReference>
<evidence type="ECO:0000313" key="1">
    <source>
        <dbReference type="EMBL" id="QBM28491.1"/>
    </source>
</evidence>
<dbReference type="RefSeq" id="WP_066788243.1">
    <property type="nucleotide sequence ID" value="NZ_CP037867.1"/>
</dbReference>
<dbReference type="EMBL" id="CP037867">
    <property type="protein sequence ID" value="QBM28491.1"/>
    <property type="molecule type" value="Genomic_DNA"/>
</dbReference>
<protein>
    <recommendedName>
        <fullName evidence="3">S-adenosylhomocysteine hydrolase</fullName>
    </recommendedName>
</protein>
<proteinExistence type="predicted"/>
<reference evidence="1 2" key="1">
    <citation type="submission" date="2019-03" db="EMBL/GenBank/DDBJ databases">
        <authorList>
            <person name="Sebastian G."/>
            <person name="Baumann P."/>
            <person name="Ruckert C."/>
            <person name="Kalinowski J."/>
            <person name="Nebel B."/>
            <person name="Takors R."/>
            <person name="Blombach B."/>
        </authorList>
    </citation>
    <scope>NUCLEOTIDE SEQUENCE [LARGE SCALE GENOMIC DNA]</scope>
    <source>
        <strain evidence="1 2">DSM 1084</strain>
    </source>
</reference>
<sequence>MNTLNRIKRSVANRSDDVLLRSEFDQFGSAAQVGRALRELLMDGTLVRLGLGVYAKAKPSVLTGKPIPVRPLEVLAPEALNKLGVTVMASRLTQEYNAGRSTQVPAGIIFNVGRRRIARKLGFNGKAIQYEHA</sequence>
<gene>
    <name evidence="1" type="ORF">HPF_12395</name>
</gene>
<organism evidence="1 2">
    <name type="scientific">Hydrogenophaga pseudoflava</name>
    <name type="common">Pseudomonas carboxydoflava</name>
    <dbReference type="NCBI Taxonomy" id="47421"/>
    <lineage>
        <taxon>Bacteria</taxon>
        <taxon>Pseudomonadati</taxon>
        <taxon>Pseudomonadota</taxon>
        <taxon>Betaproteobacteria</taxon>
        <taxon>Burkholderiales</taxon>
        <taxon>Comamonadaceae</taxon>
        <taxon>Hydrogenophaga</taxon>
    </lineage>
</organism>
<evidence type="ECO:0008006" key="3">
    <source>
        <dbReference type="Google" id="ProtNLM"/>
    </source>
</evidence>
<name>A0A4P6X3X3_HYDPS</name>
<evidence type="ECO:0000313" key="2">
    <source>
        <dbReference type="Proteomes" id="UP000293912"/>
    </source>
</evidence>
<dbReference type="InterPro" id="IPR045738">
    <property type="entry name" value="DUF6088"/>
</dbReference>
<dbReference type="KEGG" id="hpse:HPF_12395"/>
<dbReference type="Proteomes" id="UP000293912">
    <property type="component" value="Chromosome"/>
</dbReference>
<keyword evidence="2" id="KW-1185">Reference proteome</keyword>
<accession>A0A4P6X3X3</accession>